<organism evidence="1 2">
    <name type="scientific">Parvularcula lutaonensis</name>
    <dbReference type="NCBI Taxonomy" id="491923"/>
    <lineage>
        <taxon>Bacteria</taxon>
        <taxon>Pseudomonadati</taxon>
        <taxon>Pseudomonadota</taxon>
        <taxon>Alphaproteobacteria</taxon>
        <taxon>Parvularculales</taxon>
        <taxon>Parvularculaceae</taxon>
        <taxon>Parvularcula</taxon>
    </lineage>
</organism>
<evidence type="ECO:0000313" key="2">
    <source>
        <dbReference type="Proteomes" id="UP001595607"/>
    </source>
</evidence>
<dbReference type="RefSeq" id="WP_189576372.1">
    <property type="nucleotide sequence ID" value="NZ_BMXU01000002.1"/>
</dbReference>
<proteinExistence type="predicted"/>
<keyword evidence="2" id="KW-1185">Reference proteome</keyword>
<reference evidence="2" key="1">
    <citation type="journal article" date="2019" name="Int. J. Syst. Evol. Microbiol.">
        <title>The Global Catalogue of Microorganisms (GCM) 10K type strain sequencing project: providing services to taxonomists for standard genome sequencing and annotation.</title>
        <authorList>
            <consortium name="The Broad Institute Genomics Platform"/>
            <consortium name="The Broad Institute Genome Sequencing Center for Infectious Disease"/>
            <person name="Wu L."/>
            <person name="Ma J."/>
        </authorList>
    </citation>
    <scope>NUCLEOTIDE SEQUENCE [LARGE SCALE GENOMIC DNA]</scope>
    <source>
        <strain evidence="2">KCTC 22245</strain>
    </source>
</reference>
<evidence type="ECO:0000313" key="1">
    <source>
        <dbReference type="EMBL" id="MFC3303637.1"/>
    </source>
</evidence>
<protein>
    <submittedName>
        <fullName evidence="1">Sulfotransferase family 2 domain-containing protein</fullName>
    </submittedName>
</protein>
<comment type="caution">
    <text evidence="1">The sequence shown here is derived from an EMBL/GenBank/DDBJ whole genome shotgun (WGS) entry which is preliminary data.</text>
</comment>
<accession>A0ABV7MFD7</accession>
<dbReference type="EMBL" id="JBHRVA010000003">
    <property type="protein sequence ID" value="MFC3303637.1"/>
    <property type="molecule type" value="Genomic_DNA"/>
</dbReference>
<dbReference type="Proteomes" id="UP001595607">
    <property type="component" value="Unassembled WGS sequence"/>
</dbReference>
<dbReference type="InterPro" id="IPR027417">
    <property type="entry name" value="P-loop_NTPase"/>
</dbReference>
<dbReference type="SUPFAM" id="SSF52540">
    <property type="entry name" value="P-loop containing nucleoside triphosphate hydrolases"/>
    <property type="match status" value="1"/>
</dbReference>
<dbReference type="Pfam" id="PF03567">
    <property type="entry name" value="Sulfotransfer_2"/>
    <property type="match status" value="1"/>
</dbReference>
<name>A0ABV7MFD7_9PROT</name>
<dbReference type="InterPro" id="IPR005331">
    <property type="entry name" value="Sulfotransferase"/>
</dbReference>
<gene>
    <name evidence="1" type="ORF">ACFONP_12950</name>
</gene>
<sequence length="222" mass="25502">MAIINHTWKFIFVHIPKCGGTTVSHALEPLCTWRDLVLGGTEFGEVCQVAYQKRFNISKHSRSNEIRSVVGAALWERYSTFSIVRHPVARTISTFRYLKHHADTYQFIEEFDTIEDFVLSDQWSKSGPDRMFLPQHTWTHSPSGSLLVDRFIKLEQIQSGLLDFLEKTGIPPNKISKIQLGHKNKMPYDPEDLAPDVVKAIQSKYKDDLALFGYWDWTSGGN</sequence>
<dbReference type="Gene3D" id="3.40.50.300">
    <property type="entry name" value="P-loop containing nucleotide triphosphate hydrolases"/>
    <property type="match status" value="1"/>
</dbReference>